<accession>A0A9W4CWC3</accession>
<proteinExistence type="predicted"/>
<dbReference type="AlphaFoldDB" id="A0A9W4CWC3"/>
<dbReference type="Proteomes" id="UP000683417">
    <property type="component" value="Unassembled WGS sequence"/>
</dbReference>
<sequence>MRGHKNCHPRYSFSDKKQSLKQAAIAYLR</sequence>
<protein>
    <submittedName>
        <fullName evidence="1">BgTH12-03819</fullName>
    </submittedName>
</protein>
<organism evidence="1 2">
    <name type="scientific">Blumeria graminis f. sp. triticale</name>
    <dbReference type="NCBI Taxonomy" id="1689686"/>
    <lineage>
        <taxon>Eukaryota</taxon>
        <taxon>Fungi</taxon>
        <taxon>Dikarya</taxon>
        <taxon>Ascomycota</taxon>
        <taxon>Pezizomycotina</taxon>
        <taxon>Leotiomycetes</taxon>
        <taxon>Erysiphales</taxon>
        <taxon>Erysiphaceae</taxon>
        <taxon>Blumeria</taxon>
    </lineage>
</organism>
<evidence type="ECO:0000313" key="2">
    <source>
        <dbReference type="Proteomes" id="UP000683417"/>
    </source>
</evidence>
<comment type="caution">
    <text evidence="1">The sequence shown here is derived from an EMBL/GenBank/DDBJ whole genome shotgun (WGS) entry which is preliminary data.</text>
</comment>
<dbReference type="EMBL" id="CAJHIT010000002">
    <property type="protein sequence ID" value="CAD6499711.1"/>
    <property type="molecule type" value="Genomic_DNA"/>
</dbReference>
<evidence type="ECO:0000313" key="1">
    <source>
        <dbReference type="EMBL" id="CAD6499711.1"/>
    </source>
</evidence>
<reference evidence="1" key="1">
    <citation type="submission" date="2020-10" db="EMBL/GenBank/DDBJ databases">
        <authorList>
            <person name="Muller C M."/>
        </authorList>
    </citation>
    <scope>NUCLEOTIDE SEQUENCE</scope>
    <source>
        <strain evidence="1">THUN-12</strain>
    </source>
</reference>
<name>A0A9W4CWC3_BLUGR</name>
<gene>
    <name evidence="1" type="ORF">BGTH12_LOCUS1069</name>
</gene>